<dbReference type="Proteomes" id="UP000186601">
    <property type="component" value="Unassembled WGS sequence"/>
</dbReference>
<organism evidence="2 3">
    <name type="scientific">Hermanssonia centrifuga</name>
    <dbReference type="NCBI Taxonomy" id="98765"/>
    <lineage>
        <taxon>Eukaryota</taxon>
        <taxon>Fungi</taxon>
        <taxon>Dikarya</taxon>
        <taxon>Basidiomycota</taxon>
        <taxon>Agaricomycotina</taxon>
        <taxon>Agaricomycetes</taxon>
        <taxon>Polyporales</taxon>
        <taxon>Meruliaceae</taxon>
        <taxon>Hermanssonia</taxon>
    </lineage>
</organism>
<evidence type="ECO:0000313" key="3">
    <source>
        <dbReference type="Proteomes" id="UP000186601"/>
    </source>
</evidence>
<proteinExistence type="predicted"/>
<sequence>MTVAFRSRRYDAAVVEDEIDNSARAREPTKTRNSTGFSRANAAHRFHHAPLRHYYKHQYRNTQTHREMRQFPLTKTYRVVDADRPSALVRKSHELAELLRTTMD</sequence>
<dbReference type="EMBL" id="MLYV02000011">
    <property type="protein sequence ID" value="PSS38013.1"/>
    <property type="molecule type" value="Genomic_DNA"/>
</dbReference>
<keyword evidence="3" id="KW-1185">Reference proteome</keyword>
<accession>A0A2R6S6Z0</accession>
<dbReference type="AlphaFoldDB" id="A0A2R6S6Z0"/>
<gene>
    <name evidence="2" type="ORF">PHLCEN_2v153</name>
</gene>
<reference evidence="2 3" key="1">
    <citation type="submission" date="2018-02" db="EMBL/GenBank/DDBJ databases">
        <title>Genome sequence of the basidiomycete white-rot fungus Phlebia centrifuga.</title>
        <authorList>
            <person name="Granchi Z."/>
            <person name="Peng M."/>
            <person name="de Vries R.P."/>
            <person name="Hilden K."/>
            <person name="Makela M.R."/>
            <person name="Grigoriev I."/>
            <person name="Riley R."/>
        </authorList>
    </citation>
    <scope>NUCLEOTIDE SEQUENCE [LARGE SCALE GENOMIC DNA]</scope>
    <source>
        <strain evidence="2 3">FBCC195</strain>
    </source>
</reference>
<protein>
    <submittedName>
        <fullName evidence="2">Uncharacterized protein</fullName>
    </submittedName>
</protein>
<evidence type="ECO:0000313" key="2">
    <source>
        <dbReference type="EMBL" id="PSS38013.1"/>
    </source>
</evidence>
<evidence type="ECO:0000256" key="1">
    <source>
        <dbReference type="SAM" id="MobiDB-lite"/>
    </source>
</evidence>
<feature type="compositionally biased region" description="Basic and acidic residues" evidence="1">
    <location>
        <begin position="21"/>
        <end position="30"/>
    </location>
</feature>
<feature type="region of interest" description="Disordered" evidence="1">
    <location>
        <begin position="19"/>
        <end position="43"/>
    </location>
</feature>
<comment type="caution">
    <text evidence="2">The sequence shown here is derived from an EMBL/GenBank/DDBJ whole genome shotgun (WGS) entry which is preliminary data.</text>
</comment>
<name>A0A2R6S6Z0_9APHY</name>